<dbReference type="PROSITE" id="PS50206">
    <property type="entry name" value="RHODANESE_3"/>
    <property type="match status" value="1"/>
</dbReference>
<reference evidence="4" key="1">
    <citation type="submission" date="2016-10" db="EMBL/GenBank/DDBJ databases">
        <authorList>
            <person name="Varghese N."/>
            <person name="Submissions S."/>
        </authorList>
    </citation>
    <scope>NUCLEOTIDE SEQUENCE [LARGE SCALE GENOMIC DNA]</scope>
    <source>
        <strain evidence="4">CGMCC 4.2126</strain>
    </source>
</reference>
<name>A0A1I3HVY7_9ACTN</name>
<dbReference type="SUPFAM" id="SSF52821">
    <property type="entry name" value="Rhodanese/Cell cycle control phosphatase"/>
    <property type="match status" value="1"/>
</dbReference>
<dbReference type="InterPro" id="IPR021309">
    <property type="entry name" value="YgaP-like_TM"/>
</dbReference>
<evidence type="ECO:0000256" key="1">
    <source>
        <dbReference type="SAM" id="Phobius"/>
    </source>
</evidence>
<dbReference type="Gene3D" id="3.40.250.10">
    <property type="entry name" value="Rhodanese-like domain"/>
    <property type="match status" value="1"/>
</dbReference>
<evidence type="ECO:0000313" key="3">
    <source>
        <dbReference type="EMBL" id="SFI39916.1"/>
    </source>
</evidence>
<feature type="transmembrane region" description="Helical" evidence="1">
    <location>
        <begin position="151"/>
        <end position="175"/>
    </location>
</feature>
<dbReference type="PANTHER" id="PTHR45431">
    <property type="entry name" value="RHODANESE-LIKE DOMAIN-CONTAINING PROTEIN 15, CHLOROPLASTIC"/>
    <property type="match status" value="1"/>
</dbReference>
<dbReference type="RefSeq" id="WP_093885817.1">
    <property type="nucleotide sequence ID" value="NZ_FOQY01000003.1"/>
</dbReference>
<organism evidence="3 4">
    <name type="scientific">Streptosporangium canum</name>
    <dbReference type="NCBI Taxonomy" id="324952"/>
    <lineage>
        <taxon>Bacteria</taxon>
        <taxon>Bacillati</taxon>
        <taxon>Actinomycetota</taxon>
        <taxon>Actinomycetes</taxon>
        <taxon>Streptosporangiales</taxon>
        <taxon>Streptosporangiaceae</taxon>
        <taxon>Streptosporangium</taxon>
    </lineage>
</organism>
<dbReference type="InterPro" id="IPR036873">
    <property type="entry name" value="Rhodanese-like_dom_sf"/>
</dbReference>
<dbReference type="InterPro" id="IPR001763">
    <property type="entry name" value="Rhodanese-like_dom"/>
</dbReference>
<dbReference type="InterPro" id="IPR052367">
    <property type="entry name" value="Thiosulfate_ST/Rhodanese-like"/>
</dbReference>
<dbReference type="Pfam" id="PF00581">
    <property type="entry name" value="Rhodanese"/>
    <property type="match status" value="1"/>
</dbReference>
<evidence type="ECO:0000259" key="2">
    <source>
        <dbReference type="PROSITE" id="PS50206"/>
    </source>
</evidence>
<keyword evidence="1" id="KW-0812">Transmembrane</keyword>
<keyword evidence="3" id="KW-0808">Transferase</keyword>
<dbReference type="PANTHER" id="PTHR45431:SF3">
    <property type="entry name" value="RHODANESE-LIKE DOMAIN-CONTAINING PROTEIN 15, CHLOROPLASTIC"/>
    <property type="match status" value="1"/>
</dbReference>
<proteinExistence type="predicted"/>
<feature type="domain" description="Rhodanese" evidence="2">
    <location>
        <begin position="18"/>
        <end position="108"/>
    </location>
</feature>
<sequence>MSMKTSVDVPAARALIAADPDVLVVDVRTPGEFASAHISGAVNLPLDQVNAHLRRIVADAGGTMLLICQSGGRATQAHTALTRAGLTDVVVLEGGMNAWTGAGAPTASASCPIPGTRAQRWGLERQVRLVAGGIVAASVLASIWWPPARFIAGFVGAGLTFAAVTDTCAMGMALAKLPYNRTRDLDIDAVIARLRGGEARA</sequence>
<dbReference type="GO" id="GO:0016740">
    <property type="term" value="F:transferase activity"/>
    <property type="evidence" value="ECO:0007669"/>
    <property type="project" value="UniProtKB-KW"/>
</dbReference>
<dbReference type="Proteomes" id="UP000199111">
    <property type="component" value="Unassembled WGS sequence"/>
</dbReference>
<dbReference type="Pfam" id="PF11127">
    <property type="entry name" value="YgaP-like_TM"/>
    <property type="match status" value="1"/>
</dbReference>
<feature type="transmembrane region" description="Helical" evidence="1">
    <location>
        <begin position="127"/>
        <end position="145"/>
    </location>
</feature>
<dbReference type="EMBL" id="FOQY01000003">
    <property type="protein sequence ID" value="SFI39916.1"/>
    <property type="molecule type" value="Genomic_DNA"/>
</dbReference>
<dbReference type="AlphaFoldDB" id="A0A1I3HVY7"/>
<gene>
    <name evidence="3" type="ORF">SAMN05216275_10338</name>
</gene>
<accession>A0A1I3HVY7</accession>
<keyword evidence="4" id="KW-1185">Reference proteome</keyword>
<protein>
    <submittedName>
        <fullName evidence="3">Rhodanese-related sulfurtransferase</fullName>
    </submittedName>
</protein>
<keyword evidence="1" id="KW-1133">Transmembrane helix</keyword>
<evidence type="ECO:0000313" key="4">
    <source>
        <dbReference type="Proteomes" id="UP000199111"/>
    </source>
</evidence>
<dbReference type="SMART" id="SM00450">
    <property type="entry name" value="RHOD"/>
    <property type="match status" value="1"/>
</dbReference>
<keyword evidence="1" id="KW-0472">Membrane</keyword>
<dbReference type="GeneID" id="96296814"/>
<dbReference type="Gene3D" id="6.10.140.1340">
    <property type="match status" value="1"/>
</dbReference>
<dbReference type="CDD" id="cd00158">
    <property type="entry name" value="RHOD"/>
    <property type="match status" value="1"/>
</dbReference>